<evidence type="ECO:0000313" key="11">
    <source>
        <dbReference type="Proteomes" id="UP000316882"/>
    </source>
</evidence>
<evidence type="ECO:0000256" key="6">
    <source>
        <dbReference type="ARBA" id="ARBA00023139"/>
    </source>
</evidence>
<comment type="subcellular location">
    <subcellularLocation>
        <location evidence="1">Membrane</location>
        <topology evidence="1">Lipid-anchor</topology>
    </subcellularLocation>
</comment>
<dbReference type="NCBIfam" id="TIGR02887">
    <property type="entry name" value="spore_ger_x_C"/>
    <property type="match status" value="1"/>
</dbReference>
<evidence type="ECO:0000256" key="7">
    <source>
        <dbReference type="ARBA" id="ARBA00023288"/>
    </source>
</evidence>
<evidence type="ECO:0000256" key="2">
    <source>
        <dbReference type="ARBA" id="ARBA00007886"/>
    </source>
</evidence>
<dbReference type="InterPro" id="IPR057336">
    <property type="entry name" value="GerAC_N"/>
</dbReference>
<evidence type="ECO:0000256" key="1">
    <source>
        <dbReference type="ARBA" id="ARBA00004635"/>
    </source>
</evidence>
<keyword evidence="7" id="KW-0449">Lipoprotein</keyword>
<feature type="domain" description="Spore germination protein N-terminal" evidence="9">
    <location>
        <begin position="21"/>
        <end position="191"/>
    </location>
</feature>
<keyword evidence="3" id="KW-0309">Germination</keyword>
<dbReference type="Gene3D" id="6.20.190.10">
    <property type="entry name" value="Nutrient germinant receptor protein C, domain 1"/>
    <property type="match status" value="1"/>
</dbReference>
<dbReference type="PROSITE" id="PS51257">
    <property type="entry name" value="PROKAR_LIPOPROTEIN"/>
    <property type="match status" value="1"/>
</dbReference>
<name>A0A4Y3PHE8_BREPA</name>
<dbReference type="Pfam" id="PF25198">
    <property type="entry name" value="Spore_GerAC_N"/>
    <property type="match status" value="1"/>
</dbReference>
<dbReference type="GO" id="GO:0016020">
    <property type="term" value="C:membrane"/>
    <property type="evidence" value="ECO:0007669"/>
    <property type="project" value="UniProtKB-SubCell"/>
</dbReference>
<proteinExistence type="inferred from homology"/>
<dbReference type="RefSeq" id="WP_122962628.1">
    <property type="nucleotide sequence ID" value="NZ_BJMH01000003.1"/>
</dbReference>
<evidence type="ECO:0000256" key="5">
    <source>
        <dbReference type="ARBA" id="ARBA00023136"/>
    </source>
</evidence>
<evidence type="ECO:0000256" key="3">
    <source>
        <dbReference type="ARBA" id="ARBA00022544"/>
    </source>
</evidence>
<comment type="caution">
    <text evidence="10">The sequence shown here is derived from an EMBL/GenBank/DDBJ whole genome shotgun (WGS) entry which is preliminary data.</text>
</comment>
<dbReference type="PANTHER" id="PTHR35789:SF1">
    <property type="entry name" value="SPORE GERMINATION PROTEIN B3"/>
    <property type="match status" value="1"/>
</dbReference>
<accession>A0A4Y3PHE8</accession>
<evidence type="ECO:0000259" key="8">
    <source>
        <dbReference type="Pfam" id="PF05504"/>
    </source>
</evidence>
<comment type="similarity">
    <text evidence="2">Belongs to the GerABKC lipoprotein family.</text>
</comment>
<evidence type="ECO:0000259" key="9">
    <source>
        <dbReference type="Pfam" id="PF25198"/>
    </source>
</evidence>
<dbReference type="PANTHER" id="PTHR35789">
    <property type="entry name" value="SPORE GERMINATION PROTEIN B3"/>
    <property type="match status" value="1"/>
</dbReference>
<dbReference type="InterPro" id="IPR008844">
    <property type="entry name" value="Spore_GerAC-like"/>
</dbReference>
<keyword evidence="5" id="KW-0472">Membrane</keyword>
<dbReference type="InterPro" id="IPR038501">
    <property type="entry name" value="Spore_GerAC_C_sf"/>
</dbReference>
<organism evidence="10 11">
    <name type="scientific">Brevibacillus parabrevis</name>
    <dbReference type="NCBI Taxonomy" id="54914"/>
    <lineage>
        <taxon>Bacteria</taxon>
        <taxon>Bacillati</taxon>
        <taxon>Bacillota</taxon>
        <taxon>Bacilli</taxon>
        <taxon>Bacillales</taxon>
        <taxon>Paenibacillaceae</taxon>
        <taxon>Brevibacillus</taxon>
    </lineage>
</organism>
<dbReference type="Gene3D" id="3.30.300.210">
    <property type="entry name" value="Nutrient germinant receptor protein C, domain 3"/>
    <property type="match status" value="1"/>
</dbReference>
<dbReference type="Proteomes" id="UP000316882">
    <property type="component" value="Unassembled WGS sequence"/>
</dbReference>
<sequence>MKRILLTLLMMSLLFLGGCWDRTEINDLAIITGAAIDAADDNQIELSVQVFIPRALSAGRGSTSSGGNLTLVKSAKGASIADAIALLQTKIPRKIFWGHCEVFIFGEDMAKRGIAEEMDFLVRHPQPRERAYMFVSKGKAAKTLELRPELERYSSEVIREMSDMHIGMLVTIIQLKEMLRGKSNAAALPLIDVMPPPNEAKGLETAPYIMGTAVFRKGKMVGEINEKATRGVMWIRGEVERYTVTAKLKNVQGTVSLNPIHSDIKFIPSIRNGQWQMTIKAKTEGDVVQNGTNLDMSNPEMIKLVEKAFQQDIEDRIELALKQVQHEMKADIFDFATDFYREYPQEWKAAKNNWDEIFPNVKVITDIHAYVRRPGLVTLPGGIPEEEVREK</sequence>
<keyword evidence="6" id="KW-0564">Palmitate</keyword>
<gene>
    <name evidence="10" type="ORF">BPA01_09460</name>
</gene>
<dbReference type="EMBL" id="BJMH01000003">
    <property type="protein sequence ID" value="GEB31366.1"/>
    <property type="molecule type" value="Genomic_DNA"/>
</dbReference>
<dbReference type="AlphaFoldDB" id="A0A4Y3PHE8"/>
<reference evidence="10 11" key="1">
    <citation type="submission" date="2019-06" db="EMBL/GenBank/DDBJ databases">
        <title>Whole genome shotgun sequence of Brevibacillus parabrevis NBRC 12334.</title>
        <authorList>
            <person name="Hosoyama A."/>
            <person name="Uohara A."/>
            <person name="Ohji S."/>
            <person name="Ichikawa N."/>
        </authorList>
    </citation>
    <scope>NUCLEOTIDE SEQUENCE [LARGE SCALE GENOMIC DNA]</scope>
    <source>
        <strain evidence="10 11">NBRC 12334</strain>
    </source>
</reference>
<keyword evidence="11" id="KW-1185">Reference proteome</keyword>
<dbReference type="InterPro" id="IPR046953">
    <property type="entry name" value="Spore_GerAC-like_C"/>
</dbReference>
<keyword evidence="4" id="KW-0732">Signal</keyword>
<feature type="domain" description="Spore germination GerAC-like C-terminal" evidence="8">
    <location>
        <begin position="210"/>
        <end position="375"/>
    </location>
</feature>
<evidence type="ECO:0000313" key="10">
    <source>
        <dbReference type="EMBL" id="GEB31366.1"/>
    </source>
</evidence>
<dbReference type="GO" id="GO:0009847">
    <property type="term" value="P:spore germination"/>
    <property type="evidence" value="ECO:0007669"/>
    <property type="project" value="InterPro"/>
</dbReference>
<dbReference type="Pfam" id="PF05504">
    <property type="entry name" value="Spore_GerAC"/>
    <property type="match status" value="1"/>
</dbReference>
<protein>
    <submittedName>
        <fullName evidence="10">Uncharacterized protein</fullName>
    </submittedName>
</protein>
<evidence type="ECO:0000256" key="4">
    <source>
        <dbReference type="ARBA" id="ARBA00022729"/>
    </source>
</evidence>
<dbReference type="STRING" id="54914.AV540_22915"/>